<organism evidence="1 2">
    <name type="scientific">Flammeovirga pectinis</name>
    <dbReference type="NCBI Taxonomy" id="2494373"/>
    <lineage>
        <taxon>Bacteria</taxon>
        <taxon>Pseudomonadati</taxon>
        <taxon>Bacteroidota</taxon>
        <taxon>Cytophagia</taxon>
        <taxon>Cytophagales</taxon>
        <taxon>Flammeovirgaceae</taxon>
        <taxon>Flammeovirga</taxon>
    </lineage>
</organism>
<dbReference type="EMBL" id="CP034562">
    <property type="protein sequence ID" value="AZQ63337.1"/>
    <property type="molecule type" value="Genomic_DNA"/>
</dbReference>
<sequence length="75" mass="8791">MSIANQQQYLWEGGFEDTDNHELSFKVTLYYEDNTSETYFESSSIDLSEDENFKQELLTQEGVIDYYIEMKGVIA</sequence>
<accession>A0A3Q9FPF4</accession>
<gene>
    <name evidence="1" type="ORF">EI427_14130</name>
</gene>
<protein>
    <submittedName>
        <fullName evidence="1">Uncharacterized protein</fullName>
    </submittedName>
</protein>
<reference evidence="1 2" key="1">
    <citation type="submission" date="2018-12" db="EMBL/GenBank/DDBJ databases">
        <title>Flammeovirga pectinis sp. nov., isolated from the gut of the Korean scallop, Patinopecten yessoensis.</title>
        <authorList>
            <person name="Bae J.-W."/>
            <person name="Jeong Y.-S."/>
            <person name="Kang W."/>
        </authorList>
    </citation>
    <scope>NUCLEOTIDE SEQUENCE [LARGE SCALE GENOMIC DNA]</scope>
    <source>
        <strain evidence="1 2">L12M1</strain>
    </source>
</reference>
<dbReference type="KEGG" id="fll:EI427_14130"/>
<proteinExistence type="predicted"/>
<dbReference type="RefSeq" id="WP_126615729.1">
    <property type="nucleotide sequence ID" value="NZ_CP034562.1"/>
</dbReference>
<evidence type="ECO:0000313" key="1">
    <source>
        <dbReference type="EMBL" id="AZQ63337.1"/>
    </source>
</evidence>
<dbReference type="Proteomes" id="UP000267268">
    <property type="component" value="Chromosome 1"/>
</dbReference>
<dbReference type="OrthoDB" id="981643at2"/>
<keyword evidence="2" id="KW-1185">Reference proteome</keyword>
<dbReference type="AlphaFoldDB" id="A0A3Q9FPF4"/>
<name>A0A3Q9FPF4_9BACT</name>
<evidence type="ECO:0000313" key="2">
    <source>
        <dbReference type="Proteomes" id="UP000267268"/>
    </source>
</evidence>